<dbReference type="Proteomes" id="UP000008544">
    <property type="component" value="Chromosome"/>
</dbReference>
<evidence type="ECO:0000313" key="2">
    <source>
        <dbReference type="EMBL" id="ACA59869.1"/>
    </source>
</evidence>
<dbReference type="Pfam" id="PF11146">
    <property type="entry name" value="DUF2905"/>
    <property type="match status" value="1"/>
</dbReference>
<gene>
    <name evidence="2" type="ordered locus">Daud_1360</name>
</gene>
<keyword evidence="3" id="KW-1185">Reference proteome</keyword>
<accession>B1I4K9</accession>
<evidence type="ECO:0000256" key="1">
    <source>
        <dbReference type="SAM" id="Phobius"/>
    </source>
</evidence>
<dbReference type="eggNOG" id="ENOG5032YVX">
    <property type="taxonomic scope" value="Bacteria"/>
</dbReference>
<proteinExistence type="predicted"/>
<name>B1I4K9_DESAP</name>
<organism evidence="2 3">
    <name type="scientific">Desulforudis audaxviator (strain MP104C)</name>
    <dbReference type="NCBI Taxonomy" id="477974"/>
    <lineage>
        <taxon>Bacteria</taxon>
        <taxon>Bacillati</taxon>
        <taxon>Bacillota</taxon>
        <taxon>Clostridia</taxon>
        <taxon>Thermoanaerobacterales</taxon>
        <taxon>Candidatus Desulforudaceae</taxon>
        <taxon>Candidatus Desulforudis</taxon>
    </lineage>
</organism>
<dbReference type="HOGENOM" id="CLU_181383_0_0_9"/>
<dbReference type="AlphaFoldDB" id="B1I4K9"/>
<protein>
    <recommendedName>
        <fullName evidence="4">DUF2905 domain-containing protein</fullName>
    </recommendedName>
</protein>
<keyword evidence="1" id="KW-0812">Transmembrane</keyword>
<dbReference type="STRING" id="477974.Daud_1360"/>
<feature type="transmembrane region" description="Helical" evidence="1">
    <location>
        <begin position="6"/>
        <end position="27"/>
    </location>
</feature>
<dbReference type="RefSeq" id="WP_012302454.1">
    <property type="nucleotide sequence ID" value="NC_010424.1"/>
</dbReference>
<dbReference type="EMBL" id="CP000860">
    <property type="protein sequence ID" value="ACA59869.1"/>
    <property type="molecule type" value="Genomic_DNA"/>
</dbReference>
<dbReference type="InterPro" id="IPR021320">
    <property type="entry name" value="DUF2905"/>
</dbReference>
<dbReference type="PANTHER" id="PTHR36443:SF1">
    <property type="entry name" value="BSR5223 PROTEIN"/>
    <property type="match status" value="1"/>
</dbReference>
<dbReference type="KEGG" id="dau:Daud_1360"/>
<reference evidence="3" key="1">
    <citation type="submission" date="2007-10" db="EMBL/GenBank/DDBJ databases">
        <title>Complete sequence of chromosome of Desulforudis audaxviator MP104C.</title>
        <authorList>
            <person name="Copeland A."/>
            <person name="Lucas S."/>
            <person name="Lapidus A."/>
            <person name="Barry K."/>
            <person name="Glavina del Rio T."/>
            <person name="Dalin E."/>
            <person name="Tice H."/>
            <person name="Bruce D."/>
            <person name="Pitluck S."/>
            <person name="Lowry S.R."/>
            <person name="Larimer F."/>
            <person name="Land M.L."/>
            <person name="Hauser L."/>
            <person name="Kyrpides N."/>
            <person name="Ivanova N.N."/>
            <person name="Richardson P."/>
        </authorList>
    </citation>
    <scope>NUCLEOTIDE SEQUENCE [LARGE SCALE GENOMIC DNA]</scope>
    <source>
        <strain evidence="3">MP104C</strain>
    </source>
</reference>
<keyword evidence="1" id="KW-1133">Transmembrane helix</keyword>
<dbReference type="PANTHER" id="PTHR36443">
    <property type="entry name" value="BSR5223 PROTEIN"/>
    <property type="match status" value="1"/>
</dbReference>
<evidence type="ECO:0008006" key="4">
    <source>
        <dbReference type="Google" id="ProtNLM"/>
    </source>
</evidence>
<feature type="transmembrane region" description="Helical" evidence="1">
    <location>
        <begin position="48"/>
        <end position="72"/>
    </location>
</feature>
<sequence length="74" mass="8246">MDILEWFGRTLIIVGVLIVVLGALLYFGGKILGIGRLPGDILIQRGNFTLYFPLATAILLSIILTLVLNLFFRR</sequence>
<keyword evidence="1" id="KW-0472">Membrane</keyword>
<reference evidence="2 3" key="2">
    <citation type="journal article" date="2008" name="Science">
        <title>Environmental genomics reveals a single-species ecosystem deep within Earth.</title>
        <authorList>
            <person name="Chivian D."/>
            <person name="Brodie E.L."/>
            <person name="Alm E.J."/>
            <person name="Culley D.E."/>
            <person name="Dehal P.S."/>
            <person name="Desantis T.Z."/>
            <person name="Gihring T.M."/>
            <person name="Lapidus A."/>
            <person name="Lin L.H."/>
            <person name="Lowry S.R."/>
            <person name="Moser D.P."/>
            <person name="Richardson P.M."/>
            <person name="Southam G."/>
            <person name="Wanger G."/>
            <person name="Pratt L.M."/>
            <person name="Andersen G.L."/>
            <person name="Hazen T.C."/>
            <person name="Brockman F.J."/>
            <person name="Arkin A.P."/>
            <person name="Onstott T.C."/>
        </authorList>
    </citation>
    <scope>NUCLEOTIDE SEQUENCE [LARGE SCALE GENOMIC DNA]</scope>
    <source>
        <strain evidence="2 3">MP104C</strain>
    </source>
</reference>
<evidence type="ECO:0000313" key="3">
    <source>
        <dbReference type="Proteomes" id="UP000008544"/>
    </source>
</evidence>